<gene>
    <name evidence="2" type="ORF">DYE49_06735</name>
</gene>
<dbReference type="InterPro" id="IPR023885">
    <property type="entry name" value="4Fe4S-binding_SPASM_dom"/>
</dbReference>
<organism evidence="2 3">
    <name type="scientific">Treponema rectale</name>
    <dbReference type="NCBI Taxonomy" id="744512"/>
    <lineage>
        <taxon>Bacteria</taxon>
        <taxon>Pseudomonadati</taxon>
        <taxon>Spirochaetota</taxon>
        <taxon>Spirochaetia</taxon>
        <taxon>Spirochaetales</taxon>
        <taxon>Treponemataceae</taxon>
        <taxon>Treponema</taxon>
    </lineage>
</organism>
<evidence type="ECO:0000313" key="2">
    <source>
        <dbReference type="EMBL" id="QOS40164.1"/>
    </source>
</evidence>
<name>A0A7M1XKE2_9SPIR</name>
<dbReference type="EMBL" id="CP031517">
    <property type="protein sequence ID" value="QOS40164.1"/>
    <property type="molecule type" value="Genomic_DNA"/>
</dbReference>
<dbReference type="Pfam" id="PF13186">
    <property type="entry name" value="SPASM"/>
    <property type="match status" value="1"/>
</dbReference>
<dbReference type="Gene3D" id="3.20.20.70">
    <property type="entry name" value="Aldolase class I"/>
    <property type="match status" value="1"/>
</dbReference>
<dbReference type="AlphaFoldDB" id="A0A7M1XKE2"/>
<dbReference type="NCBIfam" id="TIGR04321">
    <property type="entry name" value="spiroSPASM"/>
    <property type="match status" value="1"/>
</dbReference>
<protein>
    <submittedName>
        <fullName evidence="2">Spiro-SPASM protein</fullName>
    </submittedName>
</protein>
<reference evidence="2 3" key="1">
    <citation type="submission" date="2018-08" db="EMBL/GenBank/DDBJ databases">
        <title>The first complete genome of Treponema rectale (CHPAT), a commensal spirochete of the bovine rectum.</title>
        <authorList>
            <person name="Staton G.J."/>
            <person name="Clegg S.R."/>
            <person name="Carter S.D."/>
            <person name="Radford A.D."/>
            <person name="Darby A."/>
            <person name="Hall N."/>
            <person name="Birtles R.J."/>
            <person name="Evans N.J."/>
        </authorList>
    </citation>
    <scope>NUCLEOTIDE SEQUENCE [LARGE SCALE GENOMIC DNA]</scope>
    <source>
        <strain evidence="2 3">CHPA</strain>
    </source>
</reference>
<dbReference type="CDD" id="cd21109">
    <property type="entry name" value="SPASM"/>
    <property type="match status" value="1"/>
</dbReference>
<sequence>MVKMKSIVFLYAGFCTKSAFDKIFDSQSAFDRCIEWAGAVEFCSRIVVFASAVTKDSVEKAVAGKPDIQVEVQDEWNVAKVIEKMSALTQENECDFAVYSFADRPFLDNALTSEIISTHLKYIAEYTTADGYPSGFAPEVIDAGALKIMASFAAGVKKEEAEGFVLPGSLFEIMKGDINSFDIEAVIAPKDWRLLRFEFSVSQKIKREACVALYNAAKSENISFKAEDLSMLAERTESVHKTVPAFYNIQIARNCAVIDDFTPYAYQFKKKYGALPLKYGKGHGQRDMSLEDFTKIVSQIAEFSETAVVSLSGWGEPLTVDNIADYVSAVLSYTGLSVLIETDGVLLTPQIAESIANIAHIVPVREDKGPPVSWIVRLDAATEEKYAKMHINTSDFDEEGKSAFSKAKDAVAVLNSLFPGDVYPQFIRVNENEDELEQFYRYWHEKKSPSSGNLIIQKYDYFCGKQPDRKPADLSPLHRIPCWHLKRDMTILADGNVPLCREYVLESHVGNVLEEGLEAVWKKFNDRLSGHMKCQYEDKCELCDEYYTFNF</sequence>
<dbReference type="InterPro" id="IPR058240">
    <property type="entry name" value="rSAM_sf"/>
</dbReference>
<evidence type="ECO:0000313" key="3">
    <source>
        <dbReference type="Proteomes" id="UP000593591"/>
    </source>
</evidence>
<proteinExistence type="predicted"/>
<dbReference type="InterPro" id="IPR027608">
    <property type="entry name" value="Spiro_SPASM"/>
</dbReference>
<dbReference type="SUPFAM" id="SSF102114">
    <property type="entry name" value="Radical SAM enzymes"/>
    <property type="match status" value="1"/>
</dbReference>
<dbReference type="InterPro" id="IPR013785">
    <property type="entry name" value="Aldolase_TIM"/>
</dbReference>
<evidence type="ECO:0000259" key="1">
    <source>
        <dbReference type="Pfam" id="PF13186"/>
    </source>
</evidence>
<dbReference type="PANTHER" id="PTHR11228:SF7">
    <property type="entry name" value="PQQA PEPTIDE CYCLASE"/>
    <property type="match status" value="1"/>
</dbReference>
<dbReference type="PANTHER" id="PTHR11228">
    <property type="entry name" value="RADICAL SAM DOMAIN PROTEIN"/>
    <property type="match status" value="1"/>
</dbReference>
<accession>A0A7M1XKE2</accession>
<feature type="domain" description="4Fe4S-binding SPASM" evidence="1">
    <location>
        <begin position="482"/>
        <end position="543"/>
    </location>
</feature>
<dbReference type="KEGG" id="trc:DYE49_06735"/>
<dbReference type="Proteomes" id="UP000593591">
    <property type="component" value="Chromosome"/>
</dbReference>
<dbReference type="InterPro" id="IPR050377">
    <property type="entry name" value="Radical_SAM_PqqE_MftC-like"/>
</dbReference>